<sequence length="355" mass="40448">MCCPQQAAFEIYRDVELSVYLHDEKSDSGKRENEEETWILLKTKIEQLVDGSHENIQESSLELIDIINNGVYSQAVISKLLKNGISKESILKAMKFGLGNLSPADMRYFHIFGVSSDVLNEDFNRVDKELTKKLVHLGKSHEECMKIIIQGLINQSDCQLFQLSLNGFAVFKILNWQGPLICASNQVLNFLHVLGFNQAILSKIINKGINEEILGLLKTLGYCESMQGSSTTQEVLCDLNIRTKTPESCSCSFRDLEDTQTEIECCKDSSMPCGSQEFEKLDKKDFLRQNLMAPLTWALSRTLKYNPSNPTYYLACQLVRWRHYLDPLQKNEVLNFVNKSTSRRLDANSVVRHTN</sequence>
<comment type="caution">
    <text evidence="1">The sequence shown here is derived from an EMBL/GenBank/DDBJ whole genome shotgun (WGS) entry which is preliminary data.</text>
</comment>
<accession>A0ACC2PVS4</accession>
<evidence type="ECO:0000313" key="2">
    <source>
        <dbReference type="Proteomes" id="UP001239111"/>
    </source>
</evidence>
<proteinExistence type="predicted"/>
<name>A0ACC2PVS4_9HYME</name>
<organism evidence="1 2">
    <name type="scientific">Eretmocerus hayati</name>
    <dbReference type="NCBI Taxonomy" id="131215"/>
    <lineage>
        <taxon>Eukaryota</taxon>
        <taxon>Metazoa</taxon>
        <taxon>Ecdysozoa</taxon>
        <taxon>Arthropoda</taxon>
        <taxon>Hexapoda</taxon>
        <taxon>Insecta</taxon>
        <taxon>Pterygota</taxon>
        <taxon>Neoptera</taxon>
        <taxon>Endopterygota</taxon>
        <taxon>Hymenoptera</taxon>
        <taxon>Apocrita</taxon>
        <taxon>Proctotrupomorpha</taxon>
        <taxon>Chalcidoidea</taxon>
        <taxon>Aphelinidae</taxon>
        <taxon>Aphelininae</taxon>
        <taxon>Eretmocerus</taxon>
    </lineage>
</organism>
<reference evidence="1" key="1">
    <citation type="submission" date="2023-04" db="EMBL/GenBank/DDBJ databases">
        <title>A chromosome-level genome assembly of the parasitoid wasp Eretmocerus hayati.</title>
        <authorList>
            <person name="Zhong Y."/>
            <person name="Liu S."/>
            <person name="Liu Y."/>
        </authorList>
    </citation>
    <scope>NUCLEOTIDE SEQUENCE</scope>
    <source>
        <strain evidence="1">ZJU_SS_LIU_2023</strain>
    </source>
</reference>
<keyword evidence="2" id="KW-1185">Reference proteome</keyword>
<evidence type="ECO:0000313" key="1">
    <source>
        <dbReference type="EMBL" id="KAJ8687636.1"/>
    </source>
</evidence>
<protein>
    <submittedName>
        <fullName evidence="1">Uncharacterized protein</fullName>
    </submittedName>
</protein>
<gene>
    <name evidence="1" type="ORF">QAD02_023430</name>
</gene>
<dbReference type="Proteomes" id="UP001239111">
    <property type="component" value="Chromosome 1"/>
</dbReference>
<dbReference type="EMBL" id="CM056741">
    <property type="protein sequence ID" value="KAJ8687636.1"/>
    <property type="molecule type" value="Genomic_DNA"/>
</dbReference>